<evidence type="ECO:0000313" key="4">
    <source>
        <dbReference type="Proteomes" id="UP000030832"/>
    </source>
</evidence>
<feature type="domain" description="UspA" evidence="2">
    <location>
        <begin position="5"/>
        <end position="144"/>
    </location>
</feature>
<keyword evidence="4" id="KW-1185">Reference proteome</keyword>
<proteinExistence type="inferred from homology"/>
<dbReference type="OrthoDB" id="9789668at2"/>
<evidence type="ECO:0000259" key="2">
    <source>
        <dbReference type="Pfam" id="PF00582"/>
    </source>
</evidence>
<dbReference type="Proteomes" id="UP000030832">
    <property type="component" value="Unassembled WGS sequence"/>
</dbReference>
<dbReference type="CDD" id="cd00293">
    <property type="entry name" value="USP-like"/>
    <property type="match status" value="1"/>
</dbReference>
<reference evidence="3 4" key="1">
    <citation type="submission" date="2014-09" db="EMBL/GenBank/DDBJ databases">
        <title>Genome sequencing and annotation of Bacillus Okhensis strain Kh10-101T.</title>
        <authorList>
            <person name="Prakash J.S."/>
        </authorList>
    </citation>
    <scope>NUCLEOTIDE SEQUENCE [LARGE SCALE GENOMIC DNA]</scope>
    <source>
        <strain evidence="4">Kh10-101T</strain>
    </source>
</reference>
<dbReference type="PRINTS" id="PR01438">
    <property type="entry name" value="UNVRSLSTRESS"/>
</dbReference>
<dbReference type="InterPro" id="IPR006015">
    <property type="entry name" value="Universal_stress_UspA"/>
</dbReference>
<organism evidence="3 4">
    <name type="scientific">Halalkalibacter okhensis</name>
    <dbReference type="NCBI Taxonomy" id="333138"/>
    <lineage>
        <taxon>Bacteria</taxon>
        <taxon>Bacillati</taxon>
        <taxon>Bacillota</taxon>
        <taxon>Bacilli</taxon>
        <taxon>Bacillales</taxon>
        <taxon>Bacillaceae</taxon>
        <taxon>Halalkalibacter</taxon>
    </lineage>
</organism>
<dbReference type="eggNOG" id="COG0589">
    <property type="taxonomic scope" value="Bacteria"/>
</dbReference>
<dbReference type="EMBL" id="JRJU01000011">
    <property type="protein sequence ID" value="KHF40187.1"/>
    <property type="molecule type" value="Genomic_DNA"/>
</dbReference>
<dbReference type="InterPro" id="IPR014729">
    <property type="entry name" value="Rossmann-like_a/b/a_fold"/>
</dbReference>
<protein>
    <submittedName>
        <fullName evidence="3">Universal stress protein UspA</fullName>
    </submittedName>
</protein>
<comment type="similarity">
    <text evidence="1">Belongs to the universal stress protein A family.</text>
</comment>
<accession>A0A0B0IH24</accession>
<name>A0A0B0IH24_9BACI</name>
<gene>
    <name evidence="3" type="ORF">LQ50_10590</name>
</gene>
<dbReference type="InterPro" id="IPR006016">
    <property type="entry name" value="UspA"/>
</dbReference>
<dbReference type="PANTHER" id="PTHR46268">
    <property type="entry name" value="STRESS RESPONSE PROTEIN NHAX"/>
    <property type="match status" value="1"/>
</dbReference>
<dbReference type="Pfam" id="PF00582">
    <property type="entry name" value="Usp"/>
    <property type="match status" value="1"/>
</dbReference>
<dbReference type="Gene3D" id="3.40.50.620">
    <property type="entry name" value="HUPs"/>
    <property type="match status" value="1"/>
</dbReference>
<sequence length="147" mass="15918">MTEKYNTILVAVDGSKAAKRALGKAIDLSKKDEAKLVISYVIDNRTTGTIEHYDRTYAQQAEGYGVDLLEGYKSIALEAGVANVTTDLGYGSPKVRIPKDVAEKFHVDLIIAGATGVNAVERFLIGSVSESIARRAKCDVLIVRNED</sequence>
<dbReference type="RefSeq" id="WP_034628853.1">
    <property type="nucleotide sequence ID" value="NZ_JRJU01000011.1"/>
</dbReference>
<evidence type="ECO:0000256" key="1">
    <source>
        <dbReference type="ARBA" id="ARBA00008791"/>
    </source>
</evidence>
<dbReference type="SUPFAM" id="SSF52402">
    <property type="entry name" value="Adenine nucleotide alpha hydrolases-like"/>
    <property type="match status" value="1"/>
</dbReference>
<comment type="caution">
    <text evidence="3">The sequence shown here is derived from an EMBL/GenBank/DDBJ whole genome shotgun (WGS) entry which is preliminary data.</text>
</comment>
<dbReference type="PANTHER" id="PTHR46268:SF6">
    <property type="entry name" value="UNIVERSAL STRESS PROTEIN UP12"/>
    <property type="match status" value="1"/>
</dbReference>
<evidence type="ECO:0000313" key="3">
    <source>
        <dbReference type="EMBL" id="KHF40187.1"/>
    </source>
</evidence>
<dbReference type="STRING" id="333138.LQ50_10590"/>
<dbReference type="AlphaFoldDB" id="A0A0B0IH24"/>